<feature type="domain" description="SAC" evidence="2">
    <location>
        <begin position="123"/>
        <end position="476"/>
    </location>
</feature>
<evidence type="ECO:0000259" key="2">
    <source>
        <dbReference type="PROSITE" id="PS50275"/>
    </source>
</evidence>
<organism evidence="3 4">
    <name type="scientific">Exidia glandulosa HHB12029</name>
    <dbReference type="NCBI Taxonomy" id="1314781"/>
    <lineage>
        <taxon>Eukaryota</taxon>
        <taxon>Fungi</taxon>
        <taxon>Dikarya</taxon>
        <taxon>Basidiomycota</taxon>
        <taxon>Agaricomycotina</taxon>
        <taxon>Agaricomycetes</taxon>
        <taxon>Auriculariales</taxon>
        <taxon>Exidiaceae</taxon>
        <taxon>Exidia</taxon>
    </lineage>
</organism>
<protein>
    <recommendedName>
        <fullName evidence="2">SAC domain-containing protein</fullName>
    </recommendedName>
</protein>
<accession>A0A165PQS3</accession>
<dbReference type="GO" id="GO:0046856">
    <property type="term" value="P:phosphatidylinositol dephosphorylation"/>
    <property type="evidence" value="ECO:0007669"/>
    <property type="project" value="TreeGrafter"/>
</dbReference>
<evidence type="ECO:0000313" key="4">
    <source>
        <dbReference type="Proteomes" id="UP000077266"/>
    </source>
</evidence>
<dbReference type="EMBL" id="KV425887">
    <property type="protein sequence ID" value="KZW02536.1"/>
    <property type="molecule type" value="Genomic_DNA"/>
</dbReference>
<name>A0A165PQS3_EXIGL</name>
<dbReference type="PROSITE" id="PS50275">
    <property type="entry name" value="SAC"/>
    <property type="match status" value="1"/>
</dbReference>
<evidence type="ECO:0000256" key="1">
    <source>
        <dbReference type="SAM" id="Phobius"/>
    </source>
</evidence>
<dbReference type="Pfam" id="PF02383">
    <property type="entry name" value="Syja_N"/>
    <property type="match status" value="1"/>
</dbReference>
<dbReference type="InterPro" id="IPR002013">
    <property type="entry name" value="SAC_dom"/>
</dbReference>
<dbReference type="STRING" id="1314781.A0A165PQS3"/>
<evidence type="ECO:0000313" key="3">
    <source>
        <dbReference type="EMBL" id="KZW02536.1"/>
    </source>
</evidence>
<proteinExistence type="predicted"/>
<keyword evidence="1" id="KW-0472">Membrane</keyword>
<dbReference type="FunCoup" id="A0A165PQS3">
    <property type="interactions" value="1182"/>
</dbReference>
<keyword evidence="4" id="KW-1185">Reference proteome</keyword>
<dbReference type="GO" id="GO:0043812">
    <property type="term" value="F:phosphatidylinositol-4-phosphate phosphatase activity"/>
    <property type="evidence" value="ECO:0007669"/>
    <property type="project" value="TreeGrafter"/>
</dbReference>
<reference evidence="3 4" key="1">
    <citation type="journal article" date="2016" name="Mol. Biol. Evol.">
        <title>Comparative Genomics of Early-Diverging Mushroom-Forming Fungi Provides Insights into the Origins of Lignocellulose Decay Capabilities.</title>
        <authorList>
            <person name="Nagy L.G."/>
            <person name="Riley R."/>
            <person name="Tritt A."/>
            <person name="Adam C."/>
            <person name="Daum C."/>
            <person name="Floudas D."/>
            <person name="Sun H."/>
            <person name="Yadav J.S."/>
            <person name="Pangilinan J."/>
            <person name="Larsson K.H."/>
            <person name="Matsuura K."/>
            <person name="Barry K."/>
            <person name="Labutti K."/>
            <person name="Kuo R."/>
            <person name="Ohm R.A."/>
            <person name="Bhattacharya S.S."/>
            <person name="Shirouzu T."/>
            <person name="Yoshinaga Y."/>
            <person name="Martin F.M."/>
            <person name="Grigoriev I.V."/>
            <person name="Hibbett D.S."/>
        </authorList>
    </citation>
    <scope>NUCLEOTIDE SEQUENCE [LARGE SCALE GENOMIC DNA]</scope>
    <source>
        <strain evidence="3 4">HHB12029</strain>
    </source>
</reference>
<dbReference type="PANTHER" id="PTHR45662:SF2">
    <property type="entry name" value="PHOSPHATIDYLINOSITOL-3-PHOSPHATASE SAC1"/>
    <property type="match status" value="1"/>
</dbReference>
<gene>
    <name evidence="3" type="ORF">EXIGLDRAFT_637051</name>
</gene>
<dbReference type="OrthoDB" id="405996at2759"/>
<dbReference type="InParanoid" id="A0A165PQS3"/>
<dbReference type="AlphaFoldDB" id="A0A165PQS3"/>
<dbReference type="PANTHER" id="PTHR45662">
    <property type="entry name" value="PHOSPHATIDYLINOSITIDE PHOSPHATASE SAC1"/>
    <property type="match status" value="1"/>
</dbReference>
<sequence>MPPKAMYQRLNLYAEGSDAYTFEPVGEGGTARSLSFKRTTGDIILNAPNVRVRQPPSNSTRVFGIMGTISLSSSEYIILITGRELKTRFMGHDIYQATDFKVLPLDNSHTTEHPAEAHLLALVQSHLATGLFWFCYTWDITRRLQAHWVGASEDDQKALWETADDRFFWNKFLQSRLIDITVSNSDQDLSPYILPVMYGTFDMTHTAINGKPFVFAIISRRSRYRAGTRYFRRGIDEEGHVANFNETEQIVLYDPNDGGSIPMPRQGEQGSRIQLSFVQIRGSIPLFWAEVNTLRYKPDLQIMQLPNSASALQTHLTELVNIYGTQTLVNLVDQKGREKPMKEAYEGAMAEANLPEVRYRYFDFHNECKGMRYERVSNLTDALEEDLTKKGYFYFDTAEPNPRRIQLGTVRTNCMDNLDRTNVVQTHLAKYTLNRQLREVGIISKEDGVDNHPEFMTSFRMMWSGHADLISHAYAGSGAMKTDFTRTGKRSRQGALEDGYKSVTRYIKNNYFDGPRQDAFDLMTGAWTPRRGKSTAMALLVDRRPLLVRSMPYVLSFSLFMICAGLTLPRSSDYSLKYYFLFWFILLAASWTFIVAHGIDYVNWPRLNPPVDVIYYEGPGFRKYKHGMGWNLPWVKNAKGMLQQGQGRLKAAAHKLEEIEMGTKTRKERVD</sequence>
<keyword evidence="1" id="KW-1133">Transmembrane helix</keyword>
<dbReference type="GO" id="GO:0005783">
    <property type="term" value="C:endoplasmic reticulum"/>
    <property type="evidence" value="ECO:0007669"/>
    <property type="project" value="TreeGrafter"/>
</dbReference>
<keyword evidence="1" id="KW-0812">Transmembrane</keyword>
<feature type="transmembrane region" description="Helical" evidence="1">
    <location>
        <begin position="580"/>
        <end position="599"/>
    </location>
</feature>
<dbReference type="Proteomes" id="UP000077266">
    <property type="component" value="Unassembled WGS sequence"/>
</dbReference>
<feature type="transmembrane region" description="Helical" evidence="1">
    <location>
        <begin position="550"/>
        <end position="568"/>
    </location>
</feature>